<dbReference type="InterPro" id="IPR051790">
    <property type="entry name" value="Cytochrome_c-biogenesis_DsbD"/>
</dbReference>
<evidence type="ECO:0000256" key="6">
    <source>
        <dbReference type="SAM" id="Phobius"/>
    </source>
</evidence>
<evidence type="ECO:0000256" key="3">
    <source>
        <dbReference type="ARBA" id="ARBA00022692"/>
    </source>
</evidence>
<feature type="domain" description="Cytochrome C biogenesis protein transmembrane" evidence="7">
    <location>
        <begin position="40"/>
        <end position="231"/>
    </location>
</feature>
<dbReference type="Proteomes" id="UP000618460">
    <property type="component" value="Unassembled WGS sequence"/>
</dbReference>
<protein>
    <recommendedName>
        <fullName evidence="7">Cytochrome C biogenesis protein transmembrane domain-containing protein</fullName>
    </recommendedName>
</protein>
<evidence type="ECO:0000313" key="9">
    <source>
        <dbReference type="Proteomes" id="UP000618460"/>
    </source>
</evidence>
<gene>
    <name evidence="8" type="ORF">GCM10011351_14610</name>
</gene>
<keyword evidence="3 6" id="KW-0812">Transmembrane</keyword>
<evidence type="ECO:0000256" key="5">
    <source>
        <dbReference type="ARBA" id="ARBA00023136"/>
    </source>
</evidence>
<feature type="transmembrane region" description="Helical" evidence="6">
    <location>
        <begin position="175"/>
        <end position="203"/>
    </location>
</feature>
<evidence type="ECO:0000259" key="7">
    <source>
        <dbReference type="Pfam" id="PF02683"/>
    </source>
</evidence>
<reference evidence="8" key="2">
    <citation type="submission" date="2020-09" db="EMBL/GenBank/DDBJ databases">
        <authorList>
            <person name="Sun Q."/>
            <person name="Zhou Y."/>
        </authorList>
    </citation>
    <scope>NUCLEOTIDE SEQUENCE</scope>
    <source>
        <strain evidence="8">CGMCC 1.6333</strain>
    </source>
</reference>
<feature type="transmembrane region" description="Helical" evidence="6">
    <location>
        <begin position="253"/>
        <end position="271"/>
    </location>
</feature>
<comment type="subcellular location">
    <subcellularLocation>
        <location evidence="1">Membrane</location>
        <topology evidence="1">Multi-pass membrane protein</topology>
    </subcellularLocation>
</comment>
<feature type="transmembrane region" description="Helical" evidence="6">
    <location>
        <begin position="91"/>
        <end position="114"/>
    </location>
</feature>
<dbReference type="AlphaFoldDB" id="A0A917WUP1"/>
<evidence type="ECO:0000256" key="1">
    <source>
        <dbReference type="ARBA" id="ARBA00004141"/>
    </source>
</evidence>
<dbReference type="InterPro" id="IPR003834">
    <property type="entry name" value="Cyt_c_assmbl_TM_dom"/>
</dbReference>
<evidence type="ECO:0000313" key="8">
    <source>
        <dbReference type="EMBL" id="GGM29585.1"/>
    </source>
</evidence>
<feature type="transmembrane region" description="Helical" evidence="6">
    <location>
        <begin position="215"/>
        <end position="233"/>
    </location>
</feature>
<keyword evidence="9" id="KW-1185">Reference proteome</keyword>
<keyword evidence="4 6" id="KW-1133">Transmembrane helix</keyword>
<dbReference type="PANTHER" id="PTHR31272">
    <property type="entry name" value="CYTOCHROME C-TYPE BIOGENESIS PROTEIN HI_1454-RELATED"/>
    <property type="match status" value="1"/>
</dbReference>
<sequence>MKVSLLKLMTSLFLFFLVFFISFFVDQNIIADNVATTSIILLIAIIFLAGILDGFNPCAFSTLLLWSGFLLHRFGAGIDGELTVEKQRKKILSYAFFYALGIFFIYFLLGVGILELFRLTAIQTRLLLQIAGFIIVVLGVLMIRDVFVIHKKAIIKMPAFLHPIYKKFSEPVSKIGSFLSGIVIGLCSVPCGGAIYMAVLLIIQEKTFTVKYPLLFLYNLGFVLPVFILAFILSNKKLLTSLSRDFILSRGKLKLIIGITTILLGYLSILLS</sequence>
<keyword evidence="5 6" id="KW-0472">Membrane</keyword>
<evidence type="ECO:0000256" key="4">
    <source>
        <dbReference type="ARBA" id="ARBA00022989"/>
    </source>
</evidence>
<feature type="transmembrane region" description="Helical" evidence="6">
    <location>
        <begin position="41"/>
        <end position="71"/>
    </location>
</feature>
<dbReference type="OrthoDB" id="9797355at2"/>
<proteinExistence type="inferred from homology"/>
<comment type="caution">
    <text evidence="8">The sequence shown here is derived from an EMBL/GenBank/DDBJ whole genome shotgun (WGS) entry which is preliminary data.</text>
</comment>
<feature type="transmembrane region" description="Helical" evidence="6">
    <location>
        <begin position="126"/>
        <end position="147"/>
    </location>
</feature>
<reference evidence="8" key="1">
    <citation type="journal article" date="2014" name="Int. J. Syst. Evol. Microbiol.">
        <title>Complete genome sequence of Corynebacterium casei LMG S-19264T (=DSM 44701T), isolated from a smear-ripened cheese.</title>
        <authorList>
            <consortium name="US DOE Joint Genome Institute (JGI-PGF)"/>
            <person name="Walter F."/>
            <person name="Albersmeier A."/>
            <person name="Kalinowski J."/>
            <person name="Ruckert C."/>
        </authorList>
    </citation>
    <scope>NUCLEOTIDE SEQUENCE</scope>
    <source>
        <strain evidence="8">CGMCC 1.6333</strain>
    </source>
</reference>
<comment type="similarity">
    <text evidence="2">Belongs to the DsbD family.</text>
</comment>
<dbReference type="EMBL" id="BMLG01000005">
    <property type="protein sequence ID" value="GGM29585.1"/>
    <property type="molecule type" value="Genomic_DNA"/>
</dbReference>
<dbReference type="PANTHER" id="PTHR31272:SF9">
    <property type="entry name" value="BLL1027 PROTEIN"/>
    <property type="match status" value="1"/>
</dbReference>
<accession>A0A917WUP1</accession>
<dbReference type="Pfam" id="PF02683">
    <property type="entry name" value="DsbD_TM"/>
    <property type="match status" value="1"/>
</dbReference>
<dbReference type="RefSeq" id="WP_117153835.1">
    <property type="nucleotide sequence ID" value="NZ_BMLG01000005.1"/>
</dbReference>
<organism evidence="8 9">
    <name type="scientific">Paraliobacillus quinghaiensis</name>
    <dbReference type="NCBI Taxonomy" id="470815"/>
    <lineage>
        <taxon>Bacteria</taxon>
        <taxon>Bacillati</taxon>
        <taxon>Bacillota</taxon>
        <taxon>Bacilli</taxon>
        <taxon>Bacillales</taxon>
        <taxon>Bacillaceae</taxon>
        <taxon>Paraliobacillus</taxon>
    </lineage>
</organism>
<evidence type="ECO:0000256" key="2">
    <source>
        <dbReference type="ARBA" id="ARBA00006143"/>
    </source>
</evidence>
<name>A0A917WUP1_9BACI</name>